<reference evidence="2 3" key="1">
    <citation type="submission" date="2023-09" db="EMBL/GenBank/DDBJ databases">
        <authorList>
            <person name="Rey-Velasco X."/>
        </authorList>
    </citation>
    <scope>NUCLEOTIDE SEQUENCE [LARGE SCALE GENOMIC DNA]</scope>
    <source>
        <strain evidence="2 3">P007</strain>
    </source>
</reference>
<comment type="caution">
    <text evidence="2">The sequence shown here is derived from an EMBL/GenBank/DDBJ whole genome shotgun (WGS) entry which is preliminary data.</text>
</comment>
<evidence type="ECO:0000313" key="3">
    <source>
        <dbReference type="Proteomes" id="UP001250662"/>
    </source>
</evidence>
<accession>A0ABU3BFM2</accession>
<keyword evidence="3" id="KW-1185">Reference proteome</keyword>
<keyword evidence="1" id="KW-0732">Signal</keyword>
<evidence type="ECO:0000256" key="1">
    <source>
        <dbReference type="SAM" id="SignalP"/>
    </source>
</evidence>
<dbReference type="Proteomes" id="UP001250662">
    <property type="component" value="Unassembled WGS sequence"/>
</dbReference>
<protein>
    <submittedName>
        <fullName evidence="2">Alpha-ketoglutarate decarboxylase</fullName>
    </submittedName>
</protein>
<gene>
    <name evidence="2" type="ORF">RM520_04885</name>
</gene>
<dbReference type="EMBL" id="JAVRHU010000001">
    <property type="protein sequence ID" value="MDT0620948.1"/>
    <property type="molecule type" value="Genomic_DNA"/>
</dbReference>
<organism evidence="2 3">
    <name type="scientific">Croceitalea vernalis</name>
    <dbReference type="NCBI Taxonomy" id="3075599"/>
    <lineage>
        <taxon>Bacteria</taxon>
        <taxon>Pseudomonadati</taxon>
        <taxon>Bacteroidota</taxon>
        <taxon>Flavobacteriia</taxon>
        <taxon>Flavobacteriales</taxon>
        <taxon>Flavobacteriaceae</taxon>
        <taxon>Croceitalea</taxon>
    </lineage>
</organism>
<evidence type="ECO:0000313" key="2">
    <source>
        <dbReference type="EMBL" id="MDT0620948.1"/>
    </source>
</evidence>
<feature type="chain" id="PRO_5047415352" evidence="1">
    <location>
        <begin position="27"/>
        <end position="175"/>
    </location>
</feature>
<proteinExistence type="predicted"/>
<name>A0ABU3BFM2_9FLAO</name>
<feature type="signal peptide" evidence="1">
    <location>
        <begin position="1"/>
        <end position="26"/>
    </location>
</feature>
<dbReference type="RefSeq" id="WP_311387179.1">
    <property type="nucleotide sequence ID" value="NZ_JAVRHU010000001.1"/>
</dbReference>
<sequence length="175" mass="20172">MKSQFSKFLLQILSIFIFCCSTILNSQSNGNNDFWKDVQFGGGISLGFGNQSFNLGVSPSGIFQVNSDFATGLSLNFNYSKFGDDKLLAYGPSFINFYNPLPYLQLSGEFEQWRINIDQNFNSISIEDNYWYSALFFGIGYTQQNFTIGIRYDVLFDETRSLYADPWIPFVRFYF</sequence>